<feature type="chain" id="PRO_5046839587" evidence="1">
    <location>
        <begin position="28"/>
        <end position="382"/>
    </location>
</feature>
<keyword evidence="1" id="KW-0732">Signal</keyword>
<reference evidence="2" key="1">
    <citation type="journal article" date="2024" name="Antonie Van Leeuwenhoek">
        <title>Bradyrhizobium ontarionense sp. nov., a novel bacterial symbiont isolated from Aeschynomene indica (Indian jointvetch), harbours photosynthesis, nitrogen fixation and nitrous oxide (N2O) reductase genes.</title>
        <authorList>
            <person name="Bromfield E.S.P."/>
            <person name="Cloutier S."/>
        </authorList>
    </citation>
    <scope>NUCLEOTIDE SEQUENCE</scope>
    <source>
        <strain evidence="2">A19</strain>
    </source>
</reference>
<keyword evidence="3" id="KW-1185">Reference proteome</keyword>
<gene>
    <name evidence="2" type="ORF">LQG66_21140</name>
</gene>
<feature type="signal peptide" evidence="1">
    <location>
        <begin position="1"/>
        <end position="27"/>
    </location>
</feature>
<organism evidence="2 3">
    <name type="scientific">Bradyrhizobium ontarionense</name>
    <dbReference type="NCBI Taxonomy" id="2898149"/>
    <lineage>
        <taxon>Bacteria</taxon>
        <taxon>Pseudomonadati</taxon>
        <taxon>Pseudomonadota</taxon>
        <taxon>Alphaproteobacteria</taxon>
        <taxon>Hyphomicrobiales</taxon>
        <taxon>Nitrobacteraceae</taxon>
        <taxon>Bradyrhizobium</taxon>
    </lineage>
</organism>
<accession>A0ABY3R3X8</accession>
<dbReference type="Gene3D" id="3.20.20.80">
    <property type="entry name" value="Glycosidases"/>
    <property type="match status" value="1"/>
</dbReference>
<sequence length="382" mass="42153">MILNSVTRRQLCTALAGYLLVPRSASAGARCATFGAIRWDAQYCNTKGEPCFEEGRALSPAKWHFRAPVHSRDIGTGELTFDATQQTFDHEIQVAHQAGLGYWAYLAYGKDGKLDFTHSMMSGLNFHRKSTISSRVNYCLISTLDTLGRAKAFDDAIGRICDLFSDRNYQRTPDGRPVLFLYYLAALLPGYWANSTFELESALKALRARSRKAGHGDPFIVLLHGPPPEAEAVRSQIGADAISTYGISLGPNGNAAYSKLENYIESYWRTEAQVTKAGVVPTVVVGWDSRPRKETPPAYDKRDYSRIDRQAHVEIATPGEFATACQKAERFVVDHPSICPYGLVLIYSWNEYSEGGALAPTIGDPNSSMLRAARDTLSSCTK</sequence>
<dbReference type="Proteomes" id="UP001431010">
    <property type="component" value="Chromosome"/>
</dbReference>
<proteinExistence type="predicted"/>
<dbReference type="RefSeq" id="WP_231317612.1">
    <property type="nucleotide sequence ID" value="NZ_CP088156.1"/>
</dbReference>
<dbReference type="EMBL" id="CP088156">
    <property type="protein sequence ID" value="UFZ01819.1"/>
    <property type="molecule type" value="Genomic_DNA"/>
</dbReference>
<protein>
    <submittedName>
        <fullName evidence="2">Uncharacterized protein</fullName>
    </submittedName>
</protein>
<evidence type="ECO:0000313" key="2">
    <source>
        <dbReference type="EMBL" id="UFZ01819.1"/>
    </source>
</evidence>
<name>A0ABY3R3X8_9BRAD</name>
<evidence type="ECO:0000313" key="3">
    <source>
        <dbReference type="Proteomes" id="UP001431010"/>
    </source>
</evidence>
<evidence type="ECO:0000256" key="1">
    <source>
        <dbReference type="SAM" id="SignalP"/>
    </source>
</evidence>